<protein>
    <submittedName>
        <fullName evidence="2">Complement C1q tumor necrosis factor-related protein 1</fullName>
    </submittedName>
</protein>
<reference evidence="2 3" key="2">
    <citation type="submission" date="2019-04" db="EMBL/GenBank/DDBJ databases">
        <title>The genome sequence of big-headed turtle.</title>
        <authorList>
            <person name="Gong S."/>
        </authorList>
    </citation>
    <scope>NUCLEOTIDE SEQUENCE [LARGE SCALE GENOMIC DNA]</scope>
    <source>
        <strain evidence="2">DO16091913</strain>
        <tissue evidence="2">Muscle</tissue>
    </source>
</reference>
<feature type="region of interest" description="Disordered" evidence="1">
    <location>
        <begin position="1"/>
        <end position="114"/>
    </location>
</feature>
<feature type="compositionally biased region" description="Low complexity" evidence="1">
    <location>
        <begin position="91"/>
        <end position="114"/>
    </location>
</feature>
<reference evidence="2 3" key="1">
    <citation type="submission" date="2019-04" db="EMBL/GenBank/DDBJ databases">
        <title>Draft genome of the big-headed turtle Platysternon megacephalum.</title>
        <authorList>
            <person name="Gong S."/>
        </authorList>
    </citation>
    <scope>NUCLEOTIDE SEQUENCE [LARGE SCALE GENOMIC DNA]</scope>
    <source>
        <strain evidence="2">DO16091913</strain>
        <tissue evidence="2">Muscle</tissue>
    </source>
</reference>
<keyword evidence="3" id="KW-1185">Reference proteome</keyword>
<dbReference type="AlphaFoldDB" id="A0A4D9EG41"/>
<evidence type="ECO:0000313" key="2">
    <source>
        <dbReference type="EMBL" id="TFK06768.1"/>
    </source>
</evidence>
<gene>
    <name evidence="2" type="ORF">DR999_PMT10432</name>
</gene>
<organism evidence="2 3">
    <name type="scientific">Platysternon megacephalum</name>
    <name type="common">big-headed turtle</name>
    <dbReference type="NCBI Taxonomy" id="55544"/>
    <lineage>
        <taxon>Eukaryota</taxon>
        <taxon>Metazoa</taxon>
        <taxon>Chordata</taxon>
        <taxon>Craniata</taxon>
        <taxon>Vertebrata</taxon>
        <taxon>Euteleostomi</taxon>
        <taxon>Archelosauria</taxon>
        <taxon>Testudinata</taxon>
        <taxon>Testudines</taxon>
        <taxon>Cryptodira</taxon>
        <taxon>Durocryptodira</taxon>
        <taxon>Testudinoidea</taxon>
        <taxon>Platysternidae</taxon>
        <taxon>Platysternon</taxon>
    </lineage>
</organism>
<dbReference type="EMBL" id="QXTE01000094">
    <property type="protein sequence ID" value="TFK06768.1"/>
    <property type="molecule type" value="Genomic_DNA"/>
</dbReference>
<comment type="caution">
    <text evidence="2">The sequence shown here is derived from an EMBL/GenBank/DDBJ whole genome shotgun (WGS) entry which is preliminary data.</text>
</comment>
<proteinExistence type="predicted"/>
<feature type="compositionally biased region" description="Low complexity" evidence="1">
    <location>
        <begin position="63"/>
        <end position="73"/>
    </location>
</feature>
<name>A0A4D9EG41_9SAUR</name>
<evidence type="ECO:0000256" key="1">
    <source>
        <dbReference type="SAM" id="MobiDB-lite"/>
    </source>
</evidence>
<accession>A0A4D9EG41</accession>
<feature type="compositionally biased region" description="Basic and acidic residues" evidence="1">
    <location>
        <begin position="10"/>
        <end position="20"/>
    </location>
</feature>
<evidence type="ECO:0000313" key="3">
    <source>
        <dbReference type="Proteomes" id="UP000297703"/>
    </source>
</evidence>
<sequence length="114" mass="11424">MDRGGCPGRSMEEGEGRRPGAVEGGSGHPGREGQELPGPRRRYPALSRDTTHATQAPAPPAPAAERGGAAASGPCPPPEVSPQPLRSHLVAARAAAAATAGQSGGQAEAFEGQR</sequence>
<dbReference type="Proteomes" id="UP000297703">
    <property type="component" value="Unassembled WGS sequence"/>
</dbReference>